<gene>
    <name evidence="2" type="ORF">RIF29_29680</name>
</gene>
<feature type="compositionally biased region" description="Basic and acidic residues" evidence="1">
    <location>
        <begin position="20"/>
        <end position="31"/>
    </location>
</feature>
<dbReference type="AlphaFoldDB" id="A0AAN9I0L9"/>
<feature type="compositionally biased region" description="Low complexity" evidence="1">
    <location>
        <begin position="107"/>
        <end position="125"/>
    </location>
</feature>
<proteinExistence type="predicted"/>
<sequence length="256" mass="28200">MVATSSSIQDPAFSGAVNNEKPHAVDVELTNKDSGFGPWMLAKNPSRRRSFPKSEGKNIVEFKADMAGSRFDALQNEIVNEVNVNSDPKNVDVMGDVGHGKMGQRFPPKAKQQKGSGPKQSQRQGITKPKMVIASRDNSTSQTQKFLEVKDKAAVKAQEEEILRIMSRKQQEMWKPYKEGKLSDSFMEQFAYTPSKEVLHFVSASLQKEHGKLHGSCKPSDPRGASGPIADGVSLQTDVEMGRPDLRSKEVSSHAD</sequence>
<feature type="region of interest" description="Disordered" evidence="1">
    <location>
        <begin position="209"/>
        <end position="256"/>
    </location>
</feature>
<accession>A0AAN9I0L9</accession>
<name>A0AAN9I0L9_CROPI</name>
<comment type="caution">
    <text evidence="2">The sequence shown here is derived from an EMBL/GenBank/DDBJ whole genome shotgun (WGS) entry which is preliminary data.</text>
</comment>
<feature type="region of interest" description="Disordered" evidence="1">
    <location>
        <begin position="1"/>
        <end position="54"/>
    </location>
</feature>
<evidence type="ECO:0000313" key="2">
    <source>
        <dbReference type="EMBL" id="KAK7256241.1"/>
    </source>
</evidence>
<evidence type="ECO:0000313" key="3">
    <source>
        <dbReference type="Proteomes" id="UP001372338"/>
    </source>
</evidence>
<protein>
    <submittedName>
        <fullName evidence="2">Uncharacterized protein</fullName>
    </submittedName>
</protein>
<feature type="region of interest" description="Disordered" evidence="1">
    <location>
        <begin position="86"/>
        <end position="145"/>
    </location>
</feature>
<feature type="compositionally biased region" description="Polar residues" evidence="1">
    <location>
        <begin position="136"/>
        <end position="145"/>
    </location>
</feature>
<reference evidence="2 3" key="1">
    <citation type="submission" date="2024-01" db="EMBL/GenBank/DDBJ databases">
        <title>The genomes of 5 underutilized Papilionoideae crops provide insights into root nodulation and disease resistanc.</title>
        <authorList>
            <person name="Yuan L."/>
        </authorList>
    </citation>
    <scope>NUCLEOTIDE SEQUENCE [LARGE SCALE GENOMIC DNA]</scope>
    <source>
        <strain evidence="2">ZHUSHIDOU_FW_LH</strain>
        <tissue evidence="2">Leaf</tissue>
    </source>
</reference>
<organism evidence="2 3">
    <name type="scientific">Crotalaria pallida</name>
    <name type="common">Smooth rattlebox</name>
    <name type="synonym">Crotalaria striata</name>
    <dbReference type="NCBI Taxonomy" id="3830"/>
    <lineage>
        <taxon>Eukaryota</taxon>
        <taxon>Viridiplantae</taxon>
        <taxon>Streptophyta</taxon>
        <taxon>Embryophyta</taxon>
        <taxon>Tracheophyta</taxon>
        <taxon>Spermatophyta</taxon>
        <taxon>Magnoliopsida</taxon>
        <taxon>eudicotyledons</taxon>
        <taxon>Gunneridae</taxon>
        <taxon>Pentapetalae</taxon>
        <taxon>rosids</taxon>
        <taxon>fabids</taxon>
        <taxon>Fabales</taxon>
        <taxon>Fabaceae</taxon>
        <taxon>Papilionoideae</taxon>
        <taxon>50 kb inversion clade</taxon>
        <taxon>genistoids sensu lato</taxon>
        <taxon>core genistoids</taxon>
        <taxon>Crotalarieae</taxon>
        <taxon>Crotalaria</taxon>
    </lineage>
</organism>
<dbReference type="EMBL" id="JAYWIO010000006">
    <property type="protein sequence ID" value="KAK7256241.1"/>
    <property type="molecule type" value="Genomic_DNA"/>
</dbReference>
<evidence type="ECO:0000256" key="1">
    <source>
        <dbReference type="SAM" id="MobiDB-lite"/>
    </source>
</evidence>
<dbReference type="Proteomes" id="UP001372338">
    <property type="component" value="Unassembled WGS sequence"/>
</dbReference>
<feature type="compositionally biased region" description="Basic and acidic residues" evidence="1">
    <location>
        <begin position="240"/>
        <end position="256"/>
    </location>
</feature>
<keyword evidence="3" id="KW-1185">Reference proteome</keyword>